<accession>A0A812R5Z1</accession>
<keyword evidence="1" id="KW-1133">Transmembrane helix</keyword>
<proteinExistence type="predicted"/>
<evidence type="ECO:0000313" key="2">
    <source>
        <dbReference type="EMBL" id="CAE7420477.1"/>
    </source>
</evidence>
<dbReference type="Proteomes" id="UP000604046">
    <property type="component" value="Unassembled WGS sequence"/>
</dbReference>
<keyword evidence="1" id="KW-0812">Transmembrane</keyword>
<organism evidence="2 3">
    <name type="scientific">Symbiodinium natans</name>
    <dbReference type="NCBI Taxonomy" id="878477"/>
    <lineage>
        <taxon>Eukaryota</taxon>
        <taxon>Sar</taxon>
        <taxon>Alveolata</taxon>
        <taxon>Dinophyceae</taxon>
        <taxon>Suessiales</taxon>
        <taxon>Symbiodiniaceae</taxon>
        <taxon>Symbiodinium</taxon>
    </lineage>
</organism>
<keyword evidence="1" id="KW-0472">Membrane</keyword>
<keyword evidence="3" id="KW-1185">Reference proteome</keyword>
<dbReference type="EMBL" id="CAJNDS010002301">
    <property type="protein sequence ID" value="CAE7420477.1"/>
    <property type="molecule type" value="Genomic_DNA"/>
</dbReference>
<gene>
    <name evidence="2" type="ORF">SNAT2548_LOCUS22870</name>
</gene>
<reference evidence="2" key="1">
    <citation type="submission" date="2021-02" db="EMBL/GenBank/DDBJ databases">
        <authorList>
            <person name="Dougan E. K."/>
            <person name="Rhodes N."/>
            <person name="Thang M."/>
            <person name="Chan C."/>
        </authorList>
    </citation>
    <scope>NUCLEOTIDE SEQUENCE</scope>
</reference>
<comment type="caution">
    <text evidence="2">The sequence shown here is derived from an EMBL/GenBank/DDBJ whole genome shotgun (WGS) entry which is preliminary data.</text>
</comment>
<sequence>MAVEASIRDALHVEGVRQVHLADCCFAAAAEGPRDSLGMKLFYKASCLRPLTGEQLEGLKSVAGLSQSDVERLRDIVEKGYGLKRCITITKGLCLTVSLLSFIFFGVSGDGNKTMGDSDPPLSLIVNLTSLLCFVFLGPLSACTRPRQNRRITDDLNQHFRGHASNLSFEIVAYKSNGCSCNIAWGLVTRYQRRPAENA</sequence>
<evidence type="ECO:0000256" key="1">
    <source>
        <dbReference type="SAM" id="Phobius"/>
    </source>
</evidence>
<feature type="transmembrane region" description="Helical" evidence="1">
    <location>
        <begin position="89"/>
        <end position="109"/>
    </location>
</feature>
<dbReference type="AlphaFoldDB" id="A0A812R5Z1"/>
<evidence type="ECO:0000313" key="3">
    <source>
        <dbReference type="Proteomes" id="UP000604046"/>
    </source>
</evidence>
<feature type="transmembrane region" description="Helical" evidence="1">
    <location>
        <begin position="121"/>
        <end position="142"/>
    </location>
</feature>
<protein>
    <submittedName>
        <fullName evidence="2">Uncharacterized protein</fullName>
    </submittedName>
</protein>
<name>A0A812R5Z1_9DINO</name>